<organism evidence="2 3">
    <name type="scientific">Emticicia soli</name>
    <dbReference type="NCBI Taxonomy" id="2027878"/>
    <lineage>
        <taxon>Bacteria</taxon>
        <taxon>Pseudomonadati</taxon>
        <taxon>Bacteroidota</taxon>
        <taxon>Cytophagia</taxon>
        <taxon>Cytophagales</taxon>
        <taxon>Leadbetterellaceae</taxon>
        <taxon>Emticicia</taxon>
    </lineage>
</organism>
<gene>
    <name evidence="2" type="ORF">ACFSR2_21300</name>
</gene>
<evidence type="ECO:0000313" key="3">
    <source>
        <dbReference type="Proteomes" id="UP001597510"/>
    </source>
</evidence>
<dbReference type="Pfam" id="PF13568">
    <property type="entry name" value="OMP_b-brl_2"/>
    <property type="match status" value="1"/>
</dbReference>
<protein>
    <submittedName>
        <fullName evidence="2">Porin family protein</fullName>
    </submittedName>
</protein>
<keyword evidence="3" id="KW-1185">Reference proteome</keyword>
<sequence length="226" mass="24483">MRTVLKTLALLLITHFSFGQIQLGVRGAANWSTMTKFDLIQNVTPTFRLMPSAGAAIFAEFPINDQLSIRPELAYTQKGFLIKESLNLGGSDFLGVNIPLGGTLAFKTNYFELPILAKFKVGDPDAPHAYFLLGPSVGYMGDAKAVIRVLGLFPIRPSIGTGFFHQFEISGVGGVGFEFPVGNANLFVEGRYQHGFSRVLDIPLLQLPVRNRTLGVSAGFSFPIGG</sequence>
<name>A0ABW5JCC3_9BACT</name>
<reference evidence="3" key="1">
    <citation type="journal article" date="2019" name="Int. J. Syst. Evol. Microbiol.">
        <title>The Global Catalogue of Microorganisms (GCM) 10K type strain sequencing project: providing services to taxonomists for standard genome sequencing and annotation.</title>
        <authorList>
            <consortium name="The Broad Institute Genomics Platform"/>
            <consortium name="The Broad Institute Genome Sequencing Center for Infectious Disease"/>
            <person name="Wu L."/>
            <person name="Ma J."/>
        </authorList>
    </citation>
    <scope>NUCLEOTIDE SEQUENCE [LARGE SCALE GENOMIC DNA]</scope>
    <source>
        <strain evidence="3">KCTC 52344</strain>
    </source>
</reference>
<dbReference type="EMBL" id="JBHULC010000038">
    <property type="protein sequence ID" value="MFD2523448.1"/>
    <property type="molecule type" value="Genomic_DNA"/>
</dbReference>
<accession>A0ABW5JCC3</accession>
<dbReference type="InterPro" id="IPR025665">
    <property type="entry name" value="Beta-barrel_OMP_2"/>
</dbReference>
<dbReference type="Proteomes" id="UP001597510">
    <property type="component" value="Unassembled WGS sequence"/>
</dbReference>
<evidence type="ECO:0000313" key="2">
    <source>
        <dbReference type="EMBL" id="MFD2523448.1"/>
    </source>
</evidence>
<evidence type="ECO:0000259" key="1">
    <source>
        <dbReference type="Pfam" id="PF13568"/>
    </source>
</evidence>
<proteinExistence type="predicted"/>
<feature type="domain" description="Outer membrane protein beta-barrel" evidence="1">
    <location>
        <begin position="20"/>
        <end position="199"/>
    </location>
</feature>
<dbReference type="RefSeq" id="WP_340233267.1">
    <property type="nucleotide sequence ID" value="NZ_JBBEWC010000001.1"/>
</dbReference>
<comment type="caution">
    <text evidence="2">The sequence shown here is derived from an EMBL/GenBank/DDBJ whole genome shotgun (WGS) entry which is preliminary data.</text>
</comment>